<dbReference type="EMBL" id="LR862131">
    <property type="protein sequence ID" value="CAD1837074.1"/>
    <property type="molecule type" value="Genomic_DNA"/>
</dbReference>
<gene>
    <name evidence="2" type="ORF">CB5_LOCUS20285</name>
</gene>
<feature type="compositionally biased region" description="Low complexity" evidence="1">
    <location>
        <begin position="74"/>
        <end position="83"/>
    </location>
</feature>
<reference evidence="2" key="1">
    <citation type="submission" date="2020-07" db="EMBL/GenBank/DDBJ databases">
        <authorList>
            <person name="Lin J."/>
        </authorList>
    </citation>
    <scope>NUCLEOTIDE SEQUENCE</scope>
</reference>
<proteinExistence type="predicted"/>
<evidence type="ECO:0000256" key="1">
    <source>
        <dbReference type="SAM" id="MobiDB-lite"/>
    </source>
</evidence>
<feature type="region of interest" description="Disordered" evidence="1">
    <location>
        <begin position="74"/>
        <end position="108"/>
    </location>
</feature>
<organism evidence="2">
    <name type="scientific">Ananas comosus var. bracteatus</name>
    <name type="common">red pineapple</name>
    <dbReference type="NCBI Taxonomy" id="296719"/>
    <lineage>
        <taxon>Eukaryota</taxon>
        <taxon>Viridiplantae</taxon>
        <taxon>Streptophyta</taxon>
        <taxon>Embryophyta</taxon>
        <taxon>Tracheophyta</taxon>
        <taxon>Spermatophyta</taxon>
        <taxon>Magnoliopsida</taxon>
        <taxon>Liliopsida</taxon>
        <taxon>Poales</taxon>
        <taxon>Bromeliaceae</taxon>
        <taxon>Bromelioideae</taxon>
        <taxon>Ananas</taxon>
    </lineage>
</organism>
<protein>
    <submittedName>
        <fullName evidence="2">Uncharacterized protein</fullName>
    </submittedName>
</protein>
<evidence type="ECO:0000313" key="2">
    <source>
        <dbReference type="EMBL" id="CAD1837074.1"/>
    </source>
</evidence>
<sequence length="108" mass="11544">MSMKMAPMDNAIIHGPREEGHPLLMVSMSVEMDSMDHVTVYGPRSMVQHDLMAVKVIVVAEAVNVMAVETKAETAAAAATAKESMGNDSGDRGGGESNSKSHPLRDQY</sequence>
<name>A0A6V7Q1L6_ANACO</name>
<accession>A0A6V7Q1L6</accession>
<dbReference type="AlphaFoldDB" id="A0A6V7Q1L6"/>